<evidence type="ECO:0000259" key="6">
    <source>
        <dbReference type="Pfam" id="PF04542"/>
    </source>
</evidence>
<dbReference type="AlphaFoldDB" id="A0A1H9Y4A1"/>
<evidence type="ECO:0000256" key="2">
    <source>
        <dbReference type="ARBA" id="ARBA00023015"/>
    </source>
</evidence>
<comment type="similarity">
    <text evidence="1">Belongs to the sigma-70 factor family. ECF subfamily.</text>
</comment>
<gene>
    <name evidence="8" type="ORF">SAMN05660429_00068</name>
</gene>
<dbReference type="Gene3D" id="1.10.1740.10">
    <property type="match status" value="1"/>
</dbReference>
<evidence type="ECO:0000256" key="3">
    <source>
        <dbReference type="ARBA" id="ARBA00023082"/>
    </source>
</evidence>
<keyword evidence="9" id="KW-1185">Reference proteome</keyword>
<name>A0A1H9Y4A1_THASX</name>
<dbReference type="STRING" id="349064.SAMN05660429_00068"/>
<dbReference type="PANTHER" id="PTHR43133">
    <property type="entry name" value="RNA POLYMERASE ECF-TYPE SIGMA FACTO"/>
    <property type="match status" value="1"/>
</dbReference>
<organism evidence="8 9">
    <name type="scientific">Thalassotalea agarivorans</name>
    <name type="common">Thalassomonas agarivorans</name>
    <dbReference type="NCBI Taxonomy" id="349064"/>
    <lineage>
        <taxon>Bacteria</taxon>
        <taxon>Pseudomonadati</taxon>
        <taxon>Pseudomonadota</taxon>
        <taxon>Gammaproteobacteria</taxon>
        <taxon>Alteromonadales</taxon>
        <taxon>Colwelliaceae</taxon>
        <taxon>Thalassotalea</taxon>
    </lineage>
</organism>
<dbReference type="PANTHER" id="PTHR43133:SF62">
    <property type="entry name" value="RNA POLYMERASE SIGMA FACTOR SIGZ"/>
    <property type="match status" value="1"/>
</dbReference>
<evidence type="ECO:0000313" key="8">
    <source>
        <dbReference type="EMBL" id="SES63698.1"/>
    </source>
</evidence>
<dbReference type="InterPro" id="IPR013324">
    <property type="entry name" value="RNA_pol_sigma_r3/r4-like"/>
</dbReference>
<keyword evidence="5" id="KW-0804">Transcription</keyword>
<accession>A0A1H9Y4A1</accession>
<evidence type="ECO:0000313" key="9">
    <source>
        <dbReference type="Proteomes" id="UP000199308"/>
    </source>
</evidence>
<dbReference type="InterPro" id="IPR014284">
    <property type="entry name" value="RNA_pol_sigma-70_dom"/>
</dbReference>
<dbReference type="InterPro" id="IPR036388">
    <property type="entry name" value="WH-like_DNA-bd_sf"/>
</dbReference>
<protein>
    <submittedName>
        <fullName evidence="8">RNA polymerase sigma-70 factor, ECF subfamily</fullName>
    </submittedName>
</protein>
<evidence type="ECO:0000259" key="7">
    <source>
        <dbReference type="Pfam" id="PF04545"/>
    </source>
</evidence>
<keyword evidence="2" id="KW-0805">Transcription regulation</keyword>
<dbReference type="SUPFAM" id="SSF88946">
    <property type="entry name" value="Sigma2 domain of RNA polymerase sigma factors"/>
    <property type="match status" value="1"/>
</dbReference>
<evidence type="ECO:0000256" key="4">
    <source>
        <dbReference type="ARBA" id="ARBA00023125"/>
    </source>
</evidence>
<dbReference type="InterPro" id="IPR039425">
    <property type="entry name" value="RNA_pol_sigma-70-like"/>
</dbReference>
<dbReference type="Proteomes" id="UP000199308">
    <property type="component" value="Unassembled WGS sequence"/>
</dbReference>
<keyword evidence="4" id="KW-0238">DNA-binding</keyword>
<dbReference type="CDD" id="cd06171">
    <property type="entry name" value="Sigma70_r4"/>
    <property type="match status" value="1"/>
</dbReference>
<feature type="domain" description="RNA polymerase sigma-70 region 2" evidence="6">
    <location>
        <begin position="53"/>
        <end position="115"/>
    </location>
</feature>
<dbReference type="InterPro" id="IPR007627">
    <property type="entry name" value="RNA_pol_sigma70_r2"/>
</dbReference>
<dbReference type="InterPro" id="IPR013325">
    <property type="entry name" value="RNA_pol_sigma_r2"/>
</dbReference>
<dbReference type="OrthoDB" id="9784272at2"/>
<dbReference type="InterPro" id="IPR007630">
    <property type="entry name" value="RNA_pol_sigma70_r4"/>
</dbReference>
<sequence>MSVATIKELQSPVFKAKNLSMKGNEQQQLSGWILSVAEYRDAGAFKQIFLWFAPKIRAVAFKQLNNEAQAHDILQETMSNVWRKAHLYYPEKGNATTWVYTIMRNVIFDYLRKLRSQNEQQLSDDLWPMVEKPVDDSVLFKDHLLSEKVERHLSSLPEGQKQVVIGFYFQDLTQEQLAQQLDVPLGTVKSRLRLALGKLKHLLGDQHD</sequence>
<keyword evidence="3" id="KW-0731">Sigma factor</keyword>
<dbReference type="NCBIfam" id="TIGR02937">
    <property type="entry name" value="sigma70-ECF"/>
    <property type="match status" value="1"/>
</dbReference>
<dbReference type="Gene3D" id="1.10.10.10">
    <property type="entry name" value="Winged helix-like DNA-binding domain superfamily/Winged helix DNA-binding domain"/>
    <property type="match status" value="1"/>
</dbReference>
<feature type="domain" description="RNA polymerase sigma-70 region 4" evidence="7">
    <location>
        <begin position="153"/>
        <end position="201"/>
    </location>
</feature>
<dbReference type="Pfam" id="PF04542">
    <property type="entry name" value="Sigma70_r2"/>
    <property type="match status" value="1"/>
</dbReference>
<dbReference type="GO" id="GO:0006352">
    <property type="term" value="P:DNA-templated transcription initiation"/>
    <property type="evidence" value="ECO:0007669"/>
    <property type="project" value="InterPro"/>
</dbReference>
<proteinExistence type="inferred from homology"/>
<evidence type="ECO:0000256" key="1">
    <source>
        <dbReference type="ARBA" id="ARBA00010641"/>
    </source>
</evidence>
<dbReference type="RefSeq" id="WP_093326699.1">
    <property type="nucleotide sequence ID" value="NZ_AP027363.1"/>
</dbReference>
<dbReference type="EMBL" id="FOHK01000001">
    <property type="protein sequence ID" value="SES63698.1"/>
    <property type="molecule type" value="Genomic_DNA"/>
</dbReference>
<dbReference type="SUPFAM" id="SSF88659">
    <property type="entry name" value="Sigma3 and sigma4 domains of RNA polymerase sigma factors"/>
    <property type="match status" value="1"/>
</dbReference>
<dbReference type="GO" id="GO:0016987">
    <property type="term" value="F:sigma factor activity"/>
    <property type="evidence" value="ECO:0007669"/>
    <property type="project" value="UniProtKB-KW"/>
</dbReference>
<dbReference type="GO" id="GO:0003677">
    <property type="term" value="F:DNA binding"/>
    <property type="evidence" value="ECO:0007669"/>
    <property type="project" value="UniProtKB-KW"/>
</dbReference>
<reference evidence="8 9" key="1">
    <citation type="submission" date="2016-10" db="EMBL/GenBank/DDBJ databases">
        <authorList>
            <person name="de Groot N.N."/>
        </authorList>
    </citation>
    <scope>NUCLEOTIDE SEQUENCE [LARGE SCALE GENOMIC DNA]</scope>
    <source>
        <strain evidence="8 9">DSM 19706</strain>
    </source>
</reference>
<evidence type="ECO:0000256" key="5">
    <source>
        <dbReference type="ARBA" id="ARBA00023163"/>
    </source>
</evidence>
<dbReference type="Pfam" id="PF04545">
    <property type="entry name" value="Sigma70_r4"/>
    <property type="match status" value="1"/>
</dbReference>